<dbReference type="Gene3D" id="3.30.2010.10">
    <property type="entry name" value="Metalloproteases ('zincins'), catalytic domain"/>
    <property type="match status" value="1"/>
</dbReference>
<organism evidence="9 10">
    <name type="scientific">Leptothrix cholodnii (strain ATCC 51168 / LMG 8142 / SP-6)</name>
    <name type="common">Leptothrix discophora (strain SP-6)</name>
    <dbReference type="NCBI Taxonomy" id="395495"/>
    <lineage>
        <taxon>Bacteria</taxon>
        <taxon>Pseudomonadati</taxon>
        <taxon>Pseudomonadota</taxon>
        <taxon>Betaproteobacteria</taxon>
        <taxon>Burkholderiales</taxon>
        <taxon>Sphaerotilaceae</taxon>
        <taxon>Leptothrix</taxon>
    </lineage>
</organism>
<dbReference type="PANTHER" id="PTHR22726">
    <property type="entry name" value="METALLOENDOPEPTIDASE OMA1"/>
    <property type="match status" value="1"/>
</dbReference>
<feature type="region of interest" description="Disordered" evidence="7">
    <location>
        <begin position="48"/>
        <end position="81"/>
    </location>
</feature>
<comment type="cofactor">
    <cofactor evidence="1">
        <name>Zn(2+)</name>
        <dbReference type="ChEBI" id="CHEBI:29105"/>
    </cofactor>
</comment>
<dbReference type="InterPro" id="IPR011990">
    <property type="entry name" value="TPR-like_helical_dom_sf"/>
</dbReference>
<keyword evidence="4" id="KW-0378">Hydrolase</keyword>
<dbReference type="InterPro" id="IPR051156">
    <property type="entry name" value="Mito/Outer_Membr_Metalloprot"/>
</dbReference>
<keyword evidence="6" id="KW-0482">Metalloprotease</keyword>
<evidence type="ECO:0000256" key="2">
    <source>
        <dbReference type="ARBA" id="ARBA00022670"/>
    </source>
</evidence>
<dbReference type="RefSeq" id="WP_012348340.1">
    <property type="nucleotide sequence ID" value="NC_010524.1"/>
</dbReference>
<dbReference type="GO" id="GO:0016020">
    <property type="term" value="C:membrane"/>
    <property type="evidence" value="ECO:0007669"/>
    <property type="project" value="TreeGrafter"/>
</dbReference>
<dbReference type="PANTHER" id="PTHR22726:SF1">
    <property type="entry name" value="METALLOENDOPEPTIDASE OMA1, MITOCHONDRIAL"/>
    <property type="match status" value="1"/>
</dbReference>
<reference evidence="9 10" key="1">
    <citation type="submission" date="2008-03" db="EMBL/GenBank/DDBJ databases">
        <title>Complete sequence of Leptothrix cholodnii SP-6.</title>
        <authorList>
            <consortium name="US DOE Joint Genome Institute"/>
            <person name="Copeland A."/>
            <person name="Lucas S."/>
            <person name="Lapidus A."/>
            <person name="Glavina del Rio T."/>
            <person name="Dalin E."/>
            <person name="Tice H."/>
            <person name="Bruce D."/>
            <person name="Goodwin L."/>
            <person name="Pitluck S."/>
            <person name="Chertkov O."/>
            <person name="Brettin T."/>
            <person name="Detter J.C."/>
            <person name="Han C."/>
            <person name="Kuske C.R."/>
            <person name="Schmutz J."/>
            <person name="Larimer F."/>
            <person name="Land M."/>
            <person name="Hauser L."/>
            <person name="Kyrpides N."/>
            <person name="Lykidis A."/>
            <person name="Emerson D."/>
            <person name="Richardson P."/>
        </authorList>
    </citation>
    <scope>NUCLEOTIDE SEQUENCE [LARGE SCALE GENOMIC DNA]</scope>
    <source>
        <strain evidence="10">ATCC 51168 / LMG 8142 / SP-6</strain>
    </source>
</reference>
<dbReference type="eggNOG" id="COG4783">
    <property type="taxonomic scope" value="Bacteria"/>
</dbReference>
<dbReference type="InterPro" id="IPR001915">
    <property type="entry name" value="Peptidase_M48"/>
</dbReference>
<name>B1Y2E0_LEPCP</name>
<evidence type="ECO:0000259" key="8">
    <source>
        <dbReference type="Pfam" id="PF01435"/>
    </source>
</evidence>
<proteinExistence type="predicted"/>
<dbReference type="Pfam" id="PF14559">
    <property type="entry name" value="TPR_19"/>
    <property type="match status" value="1"/>
</dbReference>
<dbReference type="KEGG" id="lch:Lcho_3335"/>
<evidence type="ECO:0000256" key="3">
    <source>
        <dbReference type="ARBA" id="ARBA00022723"/>
    </source>
</evidence>
<evidence type="ECO:0000313" key="10">
    <source>
        <dbReference type="Proteomes" id="UP000001693"/>
    </source>
</evidence>
<keyword evidence="5" id="KW-0862">Zinc</keyword>
<dbReference type="GO" id="GO:0051603">
    <property type="term" value="P:proteolysis involved in protein catabolic process"/>
    <property type="evidence" value="ECO:0007669"/>
    <property type="project" value="TreeGrafter"/>
</dbReference>
<dbReference type="Pfam" id="PF01435">
    <property type="entry name" value="Peptidase_M48"/>
    <property type="match status" value="1"/>
</dbReference>
<dbReference type="GO" id="GO:0004222">
    <property type="term" value="F:metalloendopeptidase activity"/>
    <property type="evidence" value="ECO:0007669"/>
    <property type="project" value="InterPro"/>
</dbReference>
<keyword evidence="2" id="KW-0645">Protease</keyword>
<evidence type="ECO:0000313" key="9">
    <source>
        <dbReference type="EMBL" id="ACB35593.1"/>
    </source>
</evidence>
<protein>
    <submittedName>
        <fullName evidence="9">Peptidase M48 Ste24p</fullName>
    </submittedName>
</protein>
<dbReference type="Gene3D" id="1.25.40.10">
    <property type="entry name" value="Tetratricopeptide repeat domain"/>
    <property type="match status" value="1"/>
</dbReference>
<dbReference type="OrthoDB" id="9810445at2"/>
<dbReference type="STRING" id="395495.Lcho_3335"/>
<accession>B1Y2E0</accession>
<evidence type="ECO:0000256" key="6">
    <source>
        <dbReference type="ARBA" id="ARBA00023049"/>
    </source>
</evidence>
<dbReference type="SUPFAM" id="SSF48452">
    <property type="entry name" value="TPR-like"/>
    <property type="match status" value="1"/>
</dbReference>
<evidence type="ECO:0000256" key="7">
    <source>
        <dbReference type="SAM" id="MobiDB-lite"/>
    </source>
</evidence>
<dbReference type="GO" id="GO:0046872">
    <property type="term" value="F:metal ion binding"/>
    <property type="evidence" value="ECO:0007669"/>
    <property type="project" value="UniProtKB-KW"/>
</dbReference>
<dbReference type="HOGENOM" id="CLU_039394_0_0_4"/>
<keyword evidence="3" id="KW-0479">Metal-binding</keyword>
<evidence type="ECO:0000256" key="5">
    <source>
        <dbReference type="ARBA" id="ARBA00022833"/>
    </source>
</evidence>
<dbReference type="EMBL" id="CP001013">
    <property type="protein sequence ID" value="ACB35593.1"/>
    <property type="molecule type" value="Genomic_DNA"/>
</dbReference>
<dbReference type="Proteomes" id="UP000001693">
    <property type="component" value="Chromosome"/>
</dbReference>
<feature type="compositionally biased region" description="Low complexity" evidence="7">
    <location>
        <begin position="48"/>
        <end position="69"/>
    </location>
</feature>
<dbReference type="AlphaFoldDB" id="B1Y2E0"/>
<gene>
    <name evidence="9" type="ordered locus">Lcho_3335</name>
</gene>
<sequence>MDPLFKPARPALRAFAARLHDGRPNRRDIGLLFGSAAGLLGGCASPGGVPPTGDTAAPAARATPSASPAARPPPKPAPIDDAGARALDAQQAPQQFSLDLGALQDVAINTYVGEIGFAIQAQAPRRGLPYSYRALNAHHLNAYAFPAGGLGITRGLLIELQDEAELAALIGQQLGHVNARHALSRQRTDSVAQAVVTNTVAASQESAWTPPIGLAGQIGASALIPTYSAEQMREADAAGLQYLVGAGYPGLGMVTLQQRLAEAGQQRPALLAAMAAAQPTSPERRDAVRRNVETLHAGSRNSSTRRERFMDRTASLRHMRALIEACKNGELALARKDLTEAHAQFKSALEMASQDYAANLRMAQCLQAMGQVREARAFAIAARDAYPQEAQAHKLAATLALAQRDAAAAWQDLEAHDRLLSGDPGVVFLKGVTLELMGQSKRAAEHYRAYLGYTEQGQAAQYAATRLKLLGHDR</sequence>
<evidence type="ECO:0000256" key="4">
    <source>
        <dbReference type="ARBA" id="ARBA00022801"/>
    </source>
</evidence>
<feature type="domain" description="Peptidase M48" evidence="8">
    <location>
        <begin position="119"/>
        <end position="289"/>
    </location>
</feature>
<keyword evidence="10" id="KW-1185">Reference proteome</keyword>
<evidence type="ECO:0000256" key="1">
    <source>
        <dbReference type="ARBA" id="ARBA00001947"/>
    </source>
</evidence>